<accession>A0AAD8PL29</accession>
<feature type="region of interest" description="Disordered" evidence="1">
    <location>
        <begin position="1"/>
        <end position="64"/>
    </location>
</feature>
<evidence type="ECO:0000256" key="1">
    <source>
        <dbReference type="SAM" id="MobiDB-lite"/>
    </source>
</evidence>
<proteinExistence type="predicted"/>
<dbReference type="Gene3D" id="2.40.70.10">
    <property type="entry name" value="Acid Proteases"/>
    <property type="match status" value="1"/>
</dbReference>
<dbReference type="CDD" id="cd00303">
    <property type="entry name" value="retropepsin_like"/>
    <property type="match status" value="1"/>
</dbReference>
<evidence type="ECO:0000259" key="2">
    <source>
        <dbReference type="Pfam" id="PF03078"/>
    </source>
</evidence>
<feature type="compositionally biased region" description="Polar residues" evidence="1">
    <location>
        <begin position="86"/>
        <end position="103"/>
    </location>
</feature>
<protein>
    <recommendedName>
        <fullName evidence="6">Retrotransposon gag domain-containing protein</fullName>
    </recommendedName>
</protein>
<name>A0AAD8PL29_LOLMU</name>
<feature type="compositionally biased region" description="Basic and acidic residues" evidence="1">
    <location>
        <begin position="377"/>
        <end position="392"/>
    </location>
</feature>
<feature type="domain" description="Arabidopsis retrotransposon Orf1 C-terminal" evidence="2">
    <location>
        <begin position="789"/>
        <end position="947"/>
    </location>
</feature>
<dbReference type="SUPFAM" id="SSF50630">
    <property type="entry name" value="Acid proteases"/>
    <property type="match status" value="1"/>
</dbReference>
<dbReference type="InterPro" id="IPR021109">
    <property type="entry name" value="Peptidase_aspartic_dom_sf"/>
</dbReference>
<feature type="compositionally biased region" description="Acidic residues" evidence="1">
    <location>
        <begin position="464"/>
        <end position="477"/>
    </location>
</feature>
<organism evidence="4 5">
    <name type="scientific">Lolium multiflorum</name>
    <name type="common">Italian ryegrass</name>
    <name type="synonym">Lolium perenne subsp. multiflorum</name>
    <dbReference type="NCBI Taxonomy" id="4521"/>
    <lineage>
        <taxon>Eukaryota</taxon>
        <taxon>Viridiplantae</taxon>
        <taxon>Streptophyta</taxon>
        <taxon>Embryophyta</taxon>
        <taxon>Tracheophyta</taxon>
        <taxon>Spermatophyta</taxon>
        <taxon>Magnoliopsida</taxon>
        <taxon>Liliopsida</taxon>
        <taxon>Poales</taxon>
        <taxon>Poaceae</taxon>
        <taxon>BOP clade</taxon>
        <taxon>Pooideae</taxon>
        <taxon>Poodae</taxon>
        <taxon>Poeae</taxon>
        <taxon>Poeae Chloroplast Group 2 (Poeae type)</taxon>
        <taxon>Loliodinae</taxon>
        <taxon>Loliinae</taxon>
        <taxon>Lolium</taxon>
    </lineage>
</organism>
<dbReference type="PANTHER" id="PTHR33067">
    <property type="entry name" value="RNA-DIRECTED DNA POLYMERASE-RELATED"/>
    <property type="match status" value="1"/>
</dbReference>
<gene>
    <name evidence="4" type="ORF">QYE76_008036</name>
</gene>
<dbReference type="InterPro" id="IPR004312">
    <property type="entry name" value="ATHILA_Orf1_C"/>
</dbReference>
<evidence type="ECO:0000313" key="5">
    <source>
        <dbReference type="Proteomes" id="UP001231189"/>
    </source>
</evidence>
<feature type="compositionally biased region" description="Basic and acidic residues" evidence="1">
    <location>
        <begin position="478"/>
        <end position="515"/>
    </location>
</feature>
<feature type="region of interest" description="Disordered" evidence="1">
    <location>
        <begin position="85"/>
        <end position="108"/>
    </location>
</feature>
<evidence type="ECO:0008006" key="6">
    <source>
        <dbReference type="Google" id="ProtNLM"/>
    </source>
</evidence>
<dbReference type="Pfam" id="PF03732">
    <property type="entry name" value="Retrotrans_gag"/>
    <property type="match status" value="1"/>
</dbReference>
<reference evidence="4" key="1">
    <citation type="submission" date="2023-07" db="EMBL/GenBank/DDBJ databases">
        <title>A chromosome-level genome assembly of Lolium multiflorum.</title>
        <authorList>
            <person name="Chen Y."/>
            <person name="Copetti D."/>
            <person name="Kolliker R."/>
            <person name="Studer B."/>
        </authorList>
    </citation>
    <scope>NUCLEOTIDE SEQUENCE</scope>
    <source>
        <strain evidence="4">02402/16</strain>
        <tissue evidence="4">Leaf</tissue>
    </source>
</reference>
<feature type="compositionally biased region" description="Polar residues" evidence="1">
    <location>
        <begin position="426"/>
        <end position="435"/>
    </location>
</feature>
<feature type="compositionally biased region" description="Polar residues" evidence="1">
    <location>
        <begin position="13"/>
        <end position="27"/>
    </location>
</feature>
<comment type="caution">
    <text evidence="4">The sequence shown here is derived from an EMBL/GenBank/DDBJ whole genome shotgun (WGS) entry which is preliminary data.</text>
</comment>
<feature type="region of interest" description="Disordered" evidence="1">
    <location>
        <begin position="1085"/>
        <end position="1108"/>
    </location>
</feature>
<keyword evidence="5" id="KW-1185">Reference proteome</keyword>
<dbReference type="Pfam" id="PF03078">
    <property type="entry name" value="ATHILA"/>
    <property type="match status" value="1"/>
</dbReference>
<dbReference type="AlphaFoldDB" id="A0AAD8PL29"/>
<dbReference type="Proteomes" id="UP001231189">
    <property type="component" value="Unassembled WGS sequence"/>
</dbReference>
<feature type="compositionally biased region" description="Polar residues" evidence="1">
    <location>
        <begin position="41"/>
        <end position="57"/>
    </location>
</feature>
<evidence type="ECO:0000313" key="4">
    <source>
        <dbReference type="EMBL" id="KAK1569377.1"/>
    </source>
</evidence>
<feature type="region of interest" description="Disordered" evidence="1">
    <location>
        <begin position="377"/>
        <end position="515"/>
    </location>
</feature>
<evidence type="ECO:0000259" key="3">
    <source>
        <dbReference type="Pfam" id="PF03732"/>
    </source>
</evidence>
<dbReference type="InterPro" id="IPR005162">
    <property type="entry name" value="Retrotrans_gag_dom"/>
</dbReference>
<dbReference type="EMBL" id="JAUUTY010000946">
    <property type="protein sequence ID" value="KAK1569377.1"/>
    <property type="molecule type" value="Genomic_DNA"/>
</dbReference>
<feature type="compositionally biased region" description="Polar residues" evidence="1">
    <location>
        <begin position="447"/>
        <end position="463"/>
    </location>
</feature>
<dbReference type="PANTHER" id="PTHR33067:SF31">
    <property type="entry name" value="RNA-DIRECTED DNA POLYMERASE"/>
    <property type="match status" value="1"/>
</dbReference>
<sequence length="1108" mass="124981">MGKPRDTKIAILPSTTRKGTTLSTSAALDSPSVISKLVSPPQASNAGTSTESENSSHNCDDASAVLDNDGSLGSFLDATIAKSRQIENTETPNENAATPVNSPESVEYSSDDLDEDYVELDDDFIEKCNATTDARKIKKLLAEHAVRYKLSPDPKFATSPINIRDKDYDFSLDLSHIAIVEKTPFCGTEKESAVEHMTELSTLSGLFSDDIKMRTYFVAKIFPFSLKDDAKTWYNNLPPGSIKSPKELLDVFFRKYFPASAQHAALQRIYNFDQEDGEKLPEAWARFCSLIRAQPDHDLEKHDLLDIFYSGLTIESRAYLDSCAGCVFRKRTPDDAEELLAKIGRNHDDWSTPEPTPTPIVKKRGMIKLNDEDMREAKKSLKEKGIKPEDVKNLPPIEDLCEITPPSSMIEDPLYPEGHPKRVEQDSQLIKTSAPSKKKKKKHKNVVESSEPVNDPNSISISDAETESGNEHEEDNDKNDTPDKEEVEKEPEKPAKNKKYTKEDFITEKHGNEREPWVQKQMPFPAKKLKSKEEEHYNKFCDWMKPLFLQIPLTDAIKLPPYSKYMKDIVTNKRKVPNEEISTMLANYSFNGKIPKKLGDPGIPTIPCSIKNNYVRTALCDLGAGVSVMPFSLYKRLDLDKLIPTDISLQMADKSTAIPVGLCENVPVQVTQHCLILTDFVVLEMPEDDNMSIILGRPFLNTAGAVIDCNKGMVTFNVDDKEHTVYFPKRIDKKGKMKKFKFGELFKKATTSTGRPSRASTQIRRSYNEDVIAPSFAPEEDNGAPNASSFPCYEFLTNAGILDDFFTLVNRAGLATYVGDEREQYYRLTKVFVESFKFHNTEYEPTVAFKIYDIPVTMKLEEFCRALDIAPVGTARRIDDNPRDLLELYRGITGDDCRTIQRGKIRNIQLPAIKYFAYYIATSILGRENTSNISSYHLAFLNVALTGETPYHLGSLIARRLSSRGPIFGGTIALRILTHLDIPLDSNDVPLTPRRLDIAAMKSHHFVTTDSTIDNMVYRMLFADGNEKEIPLPQPGLFNIDRQSWSLTKEVVEEHMKIQEFHQQHDSENAEPSYDYTVTYPDVSSSTYMEPGRSSSYYGDTTSWGPWE</sequence>
<feature type="domain" description="Retrotransposon gag" evidence="3">
    <location>
        <begin position="220"/>
        <end position="313"/>
    </location>
</feature>